<accession>A0A7S6WWH8</accession>
<sequence>MTSSLAVLGEPATKSSRFASHITDTQRIFFCSGTKEQPLSKVLVSELARFEFFQPSTQFCRFLVVDIDHVFAVNYIYDLPVNIRPHAIVLTTKGVQAFWLIEGLPLTANAHQKPIRFAQDVGEMLRQACNGDPAVNPLTPSKCRNPLFEGAERFFLADCPPYALKSLCEPLRAFLATQQPSESTQILQSRSRAVWGELSAGQRNETIFQTIRRAAYRGEDFETLAYELNSQCQPPLPVAEVAGIVRSVQKFMETRFTPSETRNTSGEPVPDAVREFMAEIGRKGGSRKTEKQKAVLVKATNASRVVRSAQAVGRRAQIQSLKEAGYTQVQIAERLNINVKTVKRGWH</sequence>
<dbReference type="GeneID" id="96624982"/>
<gene>
    <name evidence="2" type="ORF">IDM49_12145</name>
</gene>
<dbReference type="Gene3D" id="1.10.340.50">
    <property type="match status" value="1"/>
</dbReference>
<dbReference type="Pfam" id="PF08708">
    <property type="entry name" value="PriCT_1"/>
    <property type="match status" value="1"/>
</dbReference>
<dbReference type="Pfam" id="PF03090">
    <property type="entry name" value="Replicase"/>
    <property type="match status" value="1"/>
</dbReference>
<dbReference type="EMBL" id="CP062963">
    <property type="protein sequence ID" value="QOW64813.1"/>
    <property type="molecule type" value="Genomic_DNA"/>
</dbReference>
<keyword evidence="2" id="KW-0614">Plasmid</keyword>
<dbReference type="InterPro" id="IPR014820">
    <property type="entry name" value="PriCT_1"/>
</dbReference>
<evidence type="ECO:0000313" key="3">
    <source>
        <dbReference type="Proteomes" id="UP000516404"/>
    </source>
</evidence>
<dbReference type="Proteomes" id="UP000516404">
    <property type="component" value="Plasmid p4"/>
</dbReference>
<reference evidence="2 3" key="1">
    <citation type="submission" date="2020-09" db="EMBL/GenBank/DDBJ databases">
        <title>Investigation of environmental microbes.</title>
        <authorList>
            <person name="Ou Y."/>
            <person name="Kang Q."/>
        </authorList>
    </citation>
    <scope>NUCLEOTIDE SEQUENCE [LARGE SCALE GENOMIC DNA]</scope>
    <source>
        <strain evidence="2 3">KJZ-14</strain>
        <plasmid evidence="2 3">p4</plasmid>
    </source>
</reference>
<evidence type="ECO:0000259" key="1">
    <source>
        <dbReference type="SMART" id="SM00942"/>
    </source>
</evidence>
<feature type="domain" description="Primase C-terminal 1" evidence="1">
    <location>
        <begin position="192"/>
        <end position="254"/>
    </location>
</feature>
<name>A0A7S6WWH8_9MICC</name>
<organism evidence="2 3">
    <name type="scientific">Rothia terrae</name>
    <dbReference type="NCBI Taxonomy" id="396015"/>
    <lineage>
        <taxon>Bacteria</taxon>
        <taxon>Bacillati</taxon>
        <taxon>Actinomycetota</taxon>
        <taxon>Actinomycetes</taxon>
        <taxon>Micrococcales</taxon>
        <taxon>Micrococcaceae</taxon>
        <taxon>Rothia</taxon>
    </lineage>
</organism>
<dbReference type="SMART" id="SM00942">
    <property type="entry name" value="PriCT_1"/>
    <property type="match status" value="1"/>
</dbReference>
<dbReference type="KEGG" id="rter:IDM49_12145"/>
<dbReference type="AlphaFoldDB" id="A0A7S6WWH8"/>
<keyword evidence="3" id="KW-1185">Reference proteome</keyword>
<dbReference type="InterPro" id="IPR004322">
    <property type="entry name" value="Plasmid_replicase_bac"/>
</dbReference>
<geneLocation type="plasmid" evidence="2 3">
    <name>p4</name>
</geneLocation>
<dbReference type="RefSeq" id="WP_193836817.1">
    <property type="nucleotide sequence ID" value="NZ_CP062963.1"/>
</dbReference>
<proteinExistence type="predicted"/>
<protein>
    <submittedName>
        <fullName evidence="2">Primase C-terminal domain-containing protein</fullName>
    </submittedName>
</protein>
<evidence type="ECO:0000313" key="2">
    <source>
        <dbReference type="EMBL" id="QOW64813.1"/>
    </source>
</evidence>